<feature type="transmembrane region" description="Helical" evidence="1">
    <location>
        <begin position="47"/>
        <end position="68"/>
    </location>
</feature>
<dbReference type="SUPFAM" id="SSF55073">
    <property type="entry name" value="Nucleotide cyclase"/>
    <property type="match status" value="1"/>
</dbReference>
<dbReference type="Pfam" id="PF00990">
    <property type="entry name" value="GGDEF"/>
    <property type="match status" value="1"/>
</dbReference>
<evidence type="ECO:0000313" key="5">
    <source>
        <dbReference type="Proteomes" id="UP000198804"/>
    </source>
</evidence>
<dbReference type="SMART" id="SM00267">
    <property type="entry name" value="GGDEF"/>
    <property type="match status" value="1"/>
</dbReference>
<dbReference type="InterPro" id="IPR000160">
    <property type="entry name" value="GGDEF_dom"/>
</dbReference>
<dbReference type="AlphaFoldDB" id="A0A1I4HQI3"/>
<sequence length="649" mass="71228">MAQKDSGTYSVEQERYKALIKACAALFVALTADLLAVAFVHAFHAPWWAWAPFPLFVLVAKAVFWNHFLFRHRADIPPPAECSRRMRIVGNEVILGICVIVAWQVWLIQWSTPETLLLLSLCLAGQVVFLLFGLLHLRAASVIAAGVCVVGTLIVAANAGSNVGGVALLLGGGLAGLAYVAYDHHRDFIHLFSSRLSLQRKAEEIMALSEENFRIANTDMLTEIGNRRRCFRDLDRALDEAGQAGRPVAFGIIDLDGFKTVNDCNGHLVGDRLLRAMAERLQAELSGHGEVYRLGGDEFALILGEDDEARLLAIGQTIIETVHTPIQVGELRLMLGCSVGFAAFPKAAQTATELYDRADYALFHAKRTGRMRPVVFSAEHERSVRENALVERTLRAANLDEELYLTFQPIVDSSRNRTLLLECLARWQSPVLGLVSPGKFIVVAENSGFISTITPILLRKALEAVKQWPEDVGISFNLSGHDLVSSDKVMNLIGILARSGVSPRRVEFEVTETALMMNLDEALANIHHLKAAGVRISLDDFGTGYSSLSQIQKLPLDKIKVDGSFVRDLASSEASRKIVSSVSALSRDLSLSCVVEGVETQEQLDILQGIGCSLIQGYFFSKPMREEQVQDFLDRQLGLVPEAEPASVA</sequence>
<dbReference type="PANTHER" id="PTHR44757:SF2">
    <property type="entry name" value="BIOFILM ARCHITECTURE MAINTENANCE PROTEIN MBAA"/>
    <property type="match status" value="1"/>
</dbReference>
<keyword evidence="1" id="KW-1133">Transmembrane helix</keyword>
<dbReference type="Gene3D" id="3.30.70.270">
    <property type="match status" value="1"/>
</dbReference>
<dbReference type="STRING" id="414703.SAMN04488125_11525"/>
<evidence type="ECO:0000259" key="2">
    <source>
        <dbReference type="PROSITE" id="PS50883"/>
    </source>
</evidence>
<dbReference type="PROSITE" id="PS50883">
    <property type="entry name" value="EAL"/>
    <property type="match status" value="1"/>
</dbReference>
<feature type="transmembrane region" description="Helical" evidence="1">
    <location>
        <begin position="18"/>
        <end position="41"/>
    </location>
</feature>
<dbReference type="CDD" id="cd01948">
    <property type="entry name" value="EAL"/>
    <property type="match status" value="1"/>
</dbReference>
<keyword evidence="1" id="KW-0812">Transmembrane</keyword>
<evidence type="ECO:0000259" key="3">
    <source>
        <dbReference type="PROSITE" id="PS50887"/>
    </source>
</evidence>
<dbReference type="InterPro" id="IPR029787">
    <property type="entry name" value="Nucleotide_cyclase"/>
</dbReference>
<reference evidence="5" key="1">
    <citation type="submission" date="2016-10" db="EMBL/GenBank/DDBJ databases">
        <authorList>
            <person name="Varghese N."/>
            <person name="Submissions S."/>
        </authorList>
    </citation>
    <scope>NUCLEOTIDE SEQUENCE [LARGE SCALE GENOMIC DNA]</scope>
    <source>
        <strain evidence="5">CGMCC 1.6474</strain>
    </source>
</reference>
<name>A0A1I4HQI3_9HYPH</name>
<dbReference type="CDD" id="cd01949">
    <property type="entry name" value="GGDEF"/>
    <property type="match status" value="1"/>
</dbReference>
<dbReference type="Pfam" id="PF00563">
    <property type="entry name" value="EAL"/>
    <property type="match status" value="1"/>
</dbReference>
<evidence type="ECO:0000313" key="4">
    <source>
        <dbReference type="EMBL" id="SFL44023.1"/>
    </source>
</evidence>
<dbReference type="SUPFAM" id="SSF141868">
    <property type="entry name" value="EAL domain-like"/>
    <property type="match status" value="1"/>
</dbReference>
<dbReference type="InterPro" id="IPR043128">
    <property type="entry name" value="Rev_trsase/Diguanyl_cyclase"/>
</dbReference>
<feature type="transmembrane region" description="Helical" evidence="1">
    <location>
        <begin position="89"/>
        <end position="109"/>
    </location>
</feature>
<protein>
    <submittedName>
        <fullName evidence="4">Diguanylate cyclase (GGDEF) domain-containing protein</fullName>
    </submittedName>
</protein>
<feature type="domain" description="EAL" evidence="2">
    <location>
        <begin position="387"/>
        <end position="637"/>
    </location>
</feature>
<dbReference type="RefSeq" id="WP_091948898.1">
    <property type="nucleotide sequence ID" value="NZ_FOSV01000015.1"/>
</dbReference>
<proteinExistence type="predicted"/>
<dbReference type="InterPro" id="IPR001633">
    <property type="entry name" value="EAL_dom"/>
</dbReference>
<dbReference type="SMART" id="SM00052">
    <property type="entry name" value="EAL"/>
    <property type="match status" value="1"/>
</dbReference>
<dbReference type="InterPro" id="IPR052155">
    <property type="entry name" value="Biofilm_reg_signaling"/>
</dbReference>
<dbReference type="InterPro" id="IPR035919">
    <property type="entry name" value="EAL_sf"/>
</dbReference>
<evidence type="ECO:0000256" key="1">
    <source>
        <dbReference type="SAM" id="Phobius"/>
    </source>
</evidence>
<dbReference type="PROSITE" id="PS50887">
    <property type="entry name" value="GGDEF"/>
    <property type="match status" value="1"/>
</dbReference>
<dbReference type="Gene3D" id="3.20.20.450">
    <property type="entry name" value="EAL domain"/>
    <property type="match status" value="1"/>
</dbReference>
<feature type="domain" description="GGDEF" evidence="3">
    <location>
        <begin position="246"/>
        <end position="378"/>
    </location>
</feature>
<dbReference type="NCBIfam" id="TIGR00254">
    <property type="entry name" value="GGDEF"/>
    <property type="match status" value="1"/>
</dbReference>
<feature type="transmembrane region" description="Helical" evidence="1">
    <location>
        <begin position="139"/>
        <end position="157"/>
    </location>
</feature>
<accession>A0A1I4HQI3</accession>
<dbReference type="EMBL" id="FOSV01000015">
    <property type="protein sequence ID" value="SFL44023.1"/>
    <property type="molecule type" value="Genomic_DNA"/>
</dbReference>
<dbReference type="OrthoDB" id="9814202at2"/>
<keyword evidence="1" id="KW-0472">Membrane</keyword>
<keyword evidence="5" id="KW-1185">Reference proteome</keyword>
<dbReference type="PANTHER" id="PTHR44757">
    <property type="entry name" value="DIGUANYLATE CYCLASE DGCP"/>
    <property type="match status" value="1"/>
</dbReference>
<feature type="transmembrane region" description="Helical" evidence="1">
    <location>
        <begin position="163"/>
        <end position="182"/>
    </location>
</feature>
<organism evidence="4 5">
    <name type="scientific">Methylorubrum salsuginis</name>
    <dbReference type="NCBI Taxonomy" id="414703"/>
    <lineage>
        <taxon>Bacteria</taxon>
        <taxon>Pseudomonadati</taxon>
        <taxon>Pseudomonadota</taxon>
        <taxon>Alphaproteobacteria</taxon>
        <taxon>Hyphomicrobiales</taxon>
        <taxon>Methylobacteriaceae</taxon>
        <taxon>Methylorubrum</taxon>
    </lineage>
</organism>
<gene>
    <name evidence="4" type="ORF">SAMN04488125_11525</name>
</gene>
<dbReference type="Proteomes" id="UP000198804">
    <property type="component" value="Unassembled WGS sequence"/>
</dbReference>